<gene>
    <name evidence="1" type="ORF">MRB53_012101</name>
</gene>
<organism evidence="1 2">
    <name type="scientific">Persea americana</name>
    <name type="common">Avocado</name>
    <dbReference type="NCBI Taxonomy" id="3435"/>
    <lineage>
        <taxon>Eukaryota</taxon>
        <taxon>Viridiplantae</taxon>
        <taxon>Streptophyta</taxon>
        <taxon>Embryophyta</taxon>
        <taxon>Tracheophyta</taxon>
        <taxon>Spermatophyta</taxon>
        <taxon>Magnoliopsida</taxon>
        <taxon>Magnoliidae</taxon>
        <taxon>Laurales</taxon>
        <taxon>Lauraceae</taxon>
        <taxon>Persea</taxon>
    </lineage>
</organism>
<keyword evidence="2" id="KW-1185">Reference proteome</keyword>
<proteinExistence type="predicted"/>
<comment type="caution">
    <text evidence="1">The sequence shown here is derived from an EMBL/GenBank/DDBJ whole genome shotgun (WGS) entry which is preliminary data.</text>
</comment>
<dbReference type="Proteomes" id="UP001234297">
    <property type="component" value="Chromosome 3"/>
</dbReference>
<sequence>MAEIQVLPGAYTEDHHDADGTLFHCPHYGHVRSHRFISIRSSSTPRLGLSIRRVDSNCRRQAEGAREEKERERGKEEEEEAAAQHHCIGRPYGHSQWVWGESY</sequence>
<dbReference type="EMBL" id="CM056811">
    <property type="protein sequence ID" value="KAJ8637834.1"/>
    <property type="molecule type" value="Genomic_DNA"/>
</dbReference>
<evidence type="ECO:0000313" key="2">
    <source>
        <dbReference type="Proteomes" id="UP001234297"/>
    </source>
</evidence>
<reference evidence="1 2" key="1">
    <citation type="journal article" date="2022" name="Hortic Res">
        <title>A haplotype resolved chromosomal level avocado genome allows analysis of novel avocado genes.</title>
        <authorList>
            <person name="Nath O."/>
            <person name="Fletcher S.J."/>
            <person name="Hayward A."/>
            <person name="Shaw L.M."/>
            <person name="Masouleh A.K."/>
            <person name="Furtado A."/>
            <person name="Henry R.J."/>
            <person name="Mitter N."/>
        </authorList>
    </citation>
    <scope>NUCLEOTIDE SEQUENCE [LARGE SCALE GENOMIC DNA]</scope>
    <source>
        <strain evidence="2">cv. Hass</strain>
    </source>
</reference>
<accession>A0ACC2LWV8</accession>
<evidence type="ECO:0000313" key="1">
    <source>
        <dbReference type="EMBL" id="KAJ8637834.1"/>
    </source>
</evidence>
<name>A0ACC2LWV8_PERAE</name>
<protein>
    <submittedName>
        <fullName evidence="1">Uncharacterized protein</fullName>
    </submittedName>
</protein>